<dbReference type="PANTHER" id="PTHR37419:SF6">
    <property type="entry name" value="KINASE HI_0665-RELATED"/>
    <property type="match status" value="1"/>
</dbReference>
<organism evidence="2 3">
    <name type="scientific">Lacihabitans soyangensis</name>
    <dbReference type="NCBI Taxonomy" id="869394"/>
    <lineage>
        <taxon>Bacteria</taxon>
        <taxon>Pseudomonadati</taxon>
        <taxon>Bacteroidota</taxon>
        <taxon>Cytophagia</taxon>
        <taxon>Cytophagales</taxon>
        <taxon>Leadbetterellaceae</taxon>
        <taxon>Lacihabitans</taxon>
    </lineage>
</organism>
<dbReference type="Pfam" id="PF13657">
    <property type="entry name" value="Couple_hipA"/>
    <property type="match status" value="1"/>
</dbReference>
<dbReference type="NCBIfam" id="TIGR03071">
    <property type="entry name" value="couple_hipA"/>
    <property type="match status" value="1"/>
</dbReference>
<dbReference type="Proteomes" id="UP001204144">
    <property type="component" value="Unassembled WGS sequence"/>
</dbReference>
<evidence type="ECO:0000259" key="1">
    <source>
        <dbReference type="Pfam" id="PF13657"/>
    </source>
</evidence>
<comment type="caution">
    <text evidence="2">The sequence shown here is derived from an EMBL/GenBank/DDBJ whole genome shotgun (WGS) entry which is preliminary data.</text>
</comment>
<keyword evidence="2" id="KW-0418">Kinase</keyword>
<accession>A0AAE3H1M4</accession>
<gene>
    <name evidence="2" type="ORF">EGI31_05230</name>
</gene>
<evidence type="ECO:0000313" key="3">
    <source>
        <dbReference type="Proteomes" id="UP001204144"/>
    </source>
</evidence>
<dbReference type="InterPro" id="IPR052028">
    <property type="entry name" value="HipA_Ser/Thr_kinase"/>
</dbReference>
<dbReference type="EMBL" id="RJUF01000009">
    <property type="protein sequence ID" value="MCP9762346.1"/>
    <property type="molecule type" value="Genomic_DNA"/>
</dbReference>
<proteinExistence type="predicted"/>
<protein>
    <submittedName>
        <fullName evidence="2">Phosphatidylinositol kinase</fullName>
    </submittedName>
</protein>
<keyword evidence="2" id="KW-0808">Transferase</keyword>
<dbReference type="PANTHER" id="PTHR37419">
    <property type="entry name" value="SERINE/THREONINE-PROTEIN KINASE TOXIN HIPA"/>
    <property type="match status" value="1"/>
</dbReference>
<name>A0AAE3H1M4_9BACT</name>
<dbReference type="GO" id="GO:0004674">
    <property type="term" value="F:protein serine/threonine kinase activity"/>
    <property type="evidence" value="ECO:0007669"/>
    <property type="project" value="TreeGrafter"/>
</dbReference>
<feature type="domain" description="HipA N-terminal subdomain 1" evidence="1">
    <location>
        <begin position="6"/>
        <end position="102"/>
    </location>
</feature>
<reference evidence="2 3" key="1">
    <citation type="submission" date="2018-11" db="EMBL/GenBank/DDBJ databases">
        <title>Novel bacteria species description.</title>
        <authorList>
            <person name="Han J.-H."/>
        </authorList>
    </citation>
    <scope>NUCLEOTIDE SEQUENCE [LARGE SCALE GENOMIC DNA]</scope>
    <source>
        <strain evidence="2 3">KCTC23259</strain>
    </source>
</reference>
<keyword evidence="3" id="KW-1185">Reference proteome</keyword>
<dbReference type="GO" id="GO:0005829">
    <property type="term" value="C:cytosol"/>
    <property type="evidence" value="ECO:0007669"/>
    <property type="project" value="TreeGrafter"/>
</dbReference>
<dbReference type="AlphaFoldDB" id="A0AAE3H1M4"/>
<dbReference type="RefSeq" id="WP_255036108.1">
    <property type="nucleotide sequence ID" value="NZ_RJUF01000009.1"/>
</dbReference>
<dbReference type="InterPro" id="IPR017508">
    <property type="entry name" value="HipA_N1"/>
</dbReference>
<evidence type="ECO:0000313" key="2">
    <source>
        <dbReference type="EMBL" id="MCP9762346.1"/>
    </source>
</evidence>
<sequence>MNRKANVLLHNRLAGILAETDSGYAFSYDESYVLSSEAMSISKTLPVTSKAYQSKVLFPFFDGLIPEGWLLDIAIDNWKINARDRFGLLLACCKNTIGAVSVIPQDDEEL</sequence>